<feature type="compositionally biased region" description="Basic and acidic residues" evidence="1">
    <location>
        <begin position="1"/>
        <end position="14"/>
    </location>
</feature>
<name>A0A7D5LED1_9EURY</name>
<dbReference type="RefSeq" id="WP_179270499.1">
    <property type="nucleotide sequence ID" value="NZ_CP058579.1"/>
</dbReference>
<sequence length="52" mass="5842">MDRNGRASSRDDRGAYSTSPAARREFADRFVDHDPVTAIDSDRQQVGSWFPA</sequence>
<proteinExistence type="predicted"/>
<dbReference type="Proteomes" id="UP000509626">
    <property type="component" value="Chromosome"/>
</dbReference>
<dbReference type="AlphaFoldDB" id="A0A7D5LED1"/>
<keyword evidence="3" id="KW-1185">Reference proteome</keyword>
<organism evidence="2 3">
    <name type="scientific">Halorarum salinum</name>
    <dbReference type="NCBI Taxonomy" id="2743089"/>
    <lineage>
        <taxon>Archaea</taxon>
        <taxon>Methanobacteriati</taxon>
        <taxon>Methanobacteriota</taxon>
        <taxon>Stenosarchaea group</taxon>
        <taxon>Halobacteria</taxon>
        <taxon>Halobacteriales</taxon>
        <taxon>Haloferacaceae</taxon>
        <taxon>Halorarum</taxon>
    </lineage>
</organism>
<dbReference type="KEGG" id="halu:HUG12_20200"/>
<dbReference type="GeneID" id="56039833"/>
<gene>
    <name evidence="2" type="ORF">HUG12_20200</name>
</gene>
<dbReference type="EMBL" id="CP058579">
    <property type="protein sequence ID" value="QLG63915.1"/>
    <property type="molecule type" value="Genomic_DNA"/>
</dbReference>
<evidence type="ECO:0000313" key="2">
    <source>
        <dbReference type="EMBL" id="QLG63915.1"/>
    </source>
</evidence>
<evidence type="ECO:0000313" key="3">
    <source>
        <dbReference type="Proteomes" id="UP000509626"/>
    </source>
</evidence>
<evidence type="ECO:0000256" key="1">
    <source>
        <dbReference type="SAM" id="MobiDB-lite"/>
    </source>
</evidence>
<protein>
    <submittedName>
        <fullName evidence="2">Uncharacterized protein</fullName>
    </submittedName>
</protein>
<accession>A0A7D5LED1</accession>
<feature type="region of interest" description="Disordered" evidence="1">
    <location>
        <begin position="1"/>
        <end position="29"/>
    </location>
</feature>
<reference evidence="2 3" key="1">
    <citation type="submission" date="2020-06" db="EMBL/GenBank/DDBJ databases">
        <title>NJ-3-1, isolated from saline soil.</title>
        <authorList>
            <person name="Cui H.L."/>
            <person name="Shi X."/>
        </authorList>
    </citation>
    <scope>NUCLEOTIDE SEQUENCE [LARGE SCALE GENOMIC DNA]</scope>
    <source>
        <strain evidence="2 3">NJ-3-1</strain>
    </source>
</reference>